<dbReference type="Pfam" id="PF13095">
    <property type="entry name" value="FTA2"/>
    <property type="match status" value="1"/>
</dbReference>
<organism evidence="1 2">
    <name type="scientific">Cladophialophora immunda</name>
    <dbReference type="NCBI Taxonomy" id="569365"/>
    <lineage>
        <taxon>Eukaryota</taxon>
        <taxon>Fungi</taxon>
        <taxon>Dikarya</taxon>
        <taxon>Ascomycota</taxon>
        <taxon>Pezizomycotina</taxon>
        <taxon>Eurotiomycetes</taxon>
        <taxon>Chaetothyriomycetidae</taxon>
        <taxon>Chaetothyriales</taxon>
        <taxon>Herpotrichiellaceae</taxon>
        <taxon>Cladophialophora</taxon>
    </lineage>
</organism>
<name>A0A0D2C344_9EURO</name>
<dbReference type="OrthoDB" id="3432781at2759"/>
<dbReference type="InterPro" id="IPR025213">
    <property type="entry name" value="Sim4_Fta2"/>
</dbReference>
<reference evidence="1 2" key="1">
    <citation type="submission" date="2015-01" db="EMBL/GenBank/DDBJ databases">
        <title>The Genome Sequence of Cladophialophora immunda CBS83496.</title>
        <authorList>
            <consortium name="The Broad Institute Genomics Platform"/>
            <person name="Cuomo C."/>
            <person name="de Hoog S."/>
            <person name="Gorbushina A."/>
            <person name="Stielow B."/>
            <person name="Teixiera M."/>
            <person name="Abouelleil A."/>
            <person name="Chapman S.B."/>
            <person name="Priest M."/>
            <person name="Young S.K."/>
            <person name="Wortman J."/>
            <person name="Nusbaum C."/>
            <person name="Birren B."/>
        </authorList>
    </citation>
    <scope>NUCLEOTIDE SEQUENCE [LARGE SCALE GENOMIC DNA]</scope>
    <source>
        <strain evidence="1 2">CBS 83496</strain>
    </source>
</reference>
<keyword evidence="2" id="KW-1185">Reference proteome</keyword>
<dbReference type="RefSeq" id="XP_016245844.1">
    <property type="nucleotide sequence ID" value="XM_016395988.1"/>
</dbReference>
<sequence>MDMQAERMGRGIDLMGDDSAGIFCSEEVMGSSDTMTGDQLRRFIHHQEALQNPRLIGYGRQAVMVLATSKGVEYVFKVFKKWEETGPVFAASYREAVEASPFAKECRAFGRLDSLKRNGTWAVRCYGWMKLTDEQFETIGSLVDNHNMSRWVIVKEHLLKLPLPEDVPAIFAKFDIARLASILPQDIRMGNYRESKILDLSGTLTGPCPAWSEFQFHHFYEKTTRRVLDWYECTPLDALDAVYF</sequence>
<dbReference type="EMBL" id="KN847044">
    <property type="protein sequence ID" value="KIW25628.1"/>
    <property type="molecule type" value="Genomic_DNA"/>
</dbReference>
<dbReference type="VEuPathDB" id="FungiDB:PV07_08794"/>
<evidence type="ECO:0000313" key="1">
    <source>
        <dbReference type="EMBL" id="KIW25628.1"/>
    </source>
</evidence>
<dbReference type="STRING" id="569365.A0A0D2C344"/>
<protein>
    <recommendedName>
        <fullName evidence="3">Aminoglycoside phosphotransferase domain-containing protein</fullName>
    </recommendedName>
</protein>
<evidence type="ECO:0008006" key="3">
    <source>
        <dbReference type="Google" id="ProtNLM"/>
    </source>
</evidence>
<dbReference type="GeneID" id="27347988"/>
<evidence type="ECO:0000313" key="2">
    <source>
        <dbReference type="Proteomes" id="UP000054466"/>
    </source>
</evidence>
<dbReference type="HOGENOM" id="CLU_088683_0_0_1"/>
<dbReference type="AlphaFoldDB" id="A0A0D2C344"/>
<proteinExistence type="predicted"/>
<dbReference type="Proteomes" id="UP000054466">
    <property type="component" value="Unassembled WGS sequence"/>
</dbReference>
<accession>A0A0D2C344</accession>
<gene>
    <name evidence="1" type="ORF">PV07_08794</name>
</gene>